<evidence type="ECO:0000256" key="5">
    <source>
        <dbReference type="SAM" id="MobiDB-lite"/>
    </source>
</evidence>
<dbReference type="Ensembl" id="ENSMODT00000024143.4">
    <property type="protein sequence ID" value="ENSMODP00000023720.3"/>
    <property type="gene ID" value="ENSMODG00000019009.4"/>
</dbReference>
<dbReference type="InterPro" id="IPR000340">
    <property type="entry name" value="Dual-sp_phosphatase_cat-dom"/>
</dbReference>
<reference evidence="7" key="2">
    <citation type="submission" date="2025-08" db="UniProtKB">
        <authorList>
            <consortium name="Ensembl"/>
        </authorList>
    </citation>
    <scope>IDENTIFICATION</scope>
</reference>
<dbReference type="GO" id="GO:0001706">
    <property type="term" value="P:endoderm formation"/>
    <property type="evidence" value="ECO:0000318"/>
    <property type="project" value="GO_Central"/>
</dbReference>
<dbReference type="GO" id="GO:0004725">
    <property type="term" value="F:protein tyrosine phosphatase activity"/>
    <property type="evidence" value="ECO:0007669"/>
    <property type="project" value="UniProtKB-EC"/>
</dbReference>
<dbReference type="PANTHER" id="PTHR10159:SF111">
    <property type="entry name" value="DUAL SPECIFICITY PROTEIN PHOSPHATASE 4"/>
    <property type="match status" value="1"/>
</dbReference>
<evidence type="ECO:0000256" key="3">
    <source>
        <dbReference type="ARBA" id="ARBA00022801"/>
    </source>
</evidence>
<dbReference type="InterPro" id="IPR008343">
    <property type="entry name" value="MKP"/>
</dbReference>
<evidence type="ECO:0000313" key="8">
    <source>
        <dbReference type="Proteomes" id="UP000002280"/>
    </source>
</evidence>
<dbReference type="GO" id="GO:0007165">
    <property type="term" value="P:signal transduction"/>
    <property type="evidence" value="ECO:0000318"/>
    <property type="project" value="GO_Central"/>
</dbReference>
<sequence length="226" mass="24544">RQDGNRSGQRDIQSVWWRFLVREAPISCPIQPLITDLLNLFSVVGGYEKFSLEYPEFCSQTKSLATLSSPVPTTIPEPPELGSSSCGTPLHDQGGPVEILPFLYLGSAQHAARRDTLDALGITALLNVSLDCPNHFEAHYQYKCIPVEDNHKADIGSWFLDAIEFIGMLVAWELLLCEEVLGWECQGAPQKASRGDKGASCGGRASPPSDGLRGTREAAPSCLGQS</sequence>
<dbReference type="InterPro" id="IPR029021">
    <property type="entry name" value="Prot-tyrosine_phosphatase-like"/>
</dbReference>
<name>F7C617_MONDO</name>
<dbReference type="Gene3D" id="3.90.190.10">
    <property type="entry name" value="Protein tyrosine phosphatase superfamily"/>
    <property type="match status" value="1"/>
</dbReference>
<dbReference type="STRING" id="13616.ENSMODP00000023720"/>
<dbReference type="Pfam" id="PF00782">
    <property type="entry name" value="DSPc"/>
    <property type="match status" value="1"/>
</dbReference>
<feature type="domain" description="Tyrosine-protein phosphatase" evidence="6">
    <location>
        <begin position="95"/>
        <end position="222"/>
    </location>
</feature>
<reference evidence="7" key="3">
    <citation type="submission" date="2025-09" db="UniProtKB">
        <authorList>
            <consortium name="Ensembl"/>
        </authorList>
    </citation>
    <scope>IDENTIFICATION</scope>
</reference>
<dbReference type="EC" id="3.1.3.48" evidence="2"/>
<dbReference type="eggNOG" id="KOG1716">
    <property type="taxonomic scope" value="Eukaryota"/>
</dbReference>
<dbReference type="InParanoid" id="F7C617"/>
<evidence type="ECO:0000256" key="2">
    <source>
        <dbReference type="ARBA" id="ARBA00013064"/>
    </source>
</evidence>
<dbReference type="GO" id="GO:0004721">
    <property type="term" value="F:phosphoprotein phosphatase activity"/>
    <property type="evidence" value="ECO:0000318"/>
    <property type="project" value="GO_Central"/>
</dbReference>
<accession>F7C617</accession>
<dbReference type="GO" id="GO:0005737">
    <property type="term" value="C:cytoplasm"/>
    <property type="evidence" value="ECO:0000318"/>
    <property type="project" value="GO_Central"/>
</dbReference>
<keyword evidence="3" id="KW-0378">Hydrolase</keyword>
<dbReference type="GeneTree" id="ENSGT00940000159066"/>
<organism evidence="7 8">
    <name type="scientific">Monodelphis domestica</name>
    <name type="common">Gray short-tailed opossum</name>
    <dbReference type="NCBI Taxonomy" id="13616"/>
    <lineage>
        <taxon>Eukaryota</taxon>
        <taxon>Metazoa</taxon>
        <taxon>Chordata</taxon>
        <taxon>Craniata</taxon>
        <taxon>Vertebrata</taxon>
        <taxon>Euteleostomi</taxon>
        <taxon>Mammalia</taxon>
        <taxon>Metatheria</taxon>
        <taxon>Didelphimorphia</taxon>
        <taxon>Didelphidae</taxon>
        <taxon>Monodelphis</taxon>
    </lineage>
</organism>
<evidence type="ECO:0000256" key="4">
    <source>
        <dbReference type="ARBA" id="ARBA00022912"/>
    </source>
</evidence>
<keyword evidence="4" id="KW-0904">Protein phosphatase</keyword>
<dbReference type="SUPFAM" id="SSF52799">
    <property type="entry name" value="(Phosphotyrosine protein) phosphatases II"/>
    <property type="match status" value="1"/>
</dbReference>
<comment type="similarity">
    <text evidence="1">Belongs to the protein-tyrosine phosphatase family. Non-receptor class dual specificity subfamily.</text>
</comment>
<dbReference type="Bgee" id="ENSMODG00000019009">
    <property type="expression patterns" value="Expressed in spermatocyte and 14 other cell types or tissues"/>
</dbReference>
<feature type="region of interest" description="Disordered" evidence="5">
    <location>
        <begin position="69"/>
        <end position="88"/>
    </location>
</feature>
<dbReference type="AlphaFoldDB" id="F7C617"/>
<dbReference type="Proteomes" id="UP000002280">
    <property type="component" value="Chromosome 5"/>
</dbReference>
<dbReference type="GO" id="GO:0005634">
    <property type="term" value="C:nucleus"/>
    <property type="evidence" value="ECO:0000318"/>
    <property type="project" value="GO_Central"/>
</dbReference>
<dbReference type="PANTHER" id="PTHR10159">
    <property type="entry name" value="DUAL SPECIFICITY PROTEIN PHOSPHATASE"/>
    <property type="match status" value="1"/>
</dbReference>
<protein>
    <recommendedName>
        <fullName evidence="2">protein-tyrosine-phosphatase</fullName>
        <ecNumber evidence="2">3.1.3.48</ecNumber>
    </recommendedName>
</protein>
<dbReference type="PRINTS" id="PR01764">
    <property type="entry name" value="MAPKPHPHTASE"/>
</dbReference>
<dbReference type="InterPro" id="IPR020422">
    <property type="entry name" value="TYR_PHOSPHATASE_DUAL_dom"/>
</dbReference>
<reference evidence="7 8" key="1">
    <citation type="journal article" date="2007" name="Nature">
        <title>Genome of the marsupial Monodelphis domestica reveals innovation in non-coding sequences.</title>
        <authorList>
            <person name="Mikkelsen T.S."/>
            <person name="Wakefield M.J."/>
            <person name="Aken B."/>
            <person name="Amemiya C.T."/>
            <person name="Chang J.L."/>
            <person name="Duke S."/>
            <person name="Garber M."/>
            <person name="Gentles A.J."/>
            <person name="Goodstadt L."/>
            <person name="Heger A."/>
            <person name="Jurka J."/>
            <person name="Kamal M."/>
            <person name="Mauceli E."/>
            <person name="Searle S.M."/>
            <person name="Sharpe T."/>
            <person name="Baker M.L."/>
            <person name="Batzer M.A."/>
            <person name="Benos P.V."/>
            <person name="Belov K."/>
            <person name="Clamp M."/>
            <person name="Cook A."/>
            <person name="Cuff J."/>
            <person name="Das R."/>
            <person name="Davidow L."/>
            <person name="Deakin J.E."/>
            <person name="Fazzari M.J."/>
            <person name="Glass J.L."/>
            <person name="Grabherr M."/>
            <person name="Greally J.M."/>
            <person name="Gu W."/>
            <person name="Hore T.A."/>
            <person name="Huttley G.A."/>
            <person name="Kleber M."/>
            <person name="Jirtle R.L."/>
            <person name="Koina E."/>
            <person name="Lee J.T."/>
            <person name="Mahony S."/>
            <person name="Marra M.A."/>
            <person name="Miller R.D."/>
            <person name="Nicholls R.D."/>
            <person name="Oda M."/>
            <person name="Papenfuss A.T."/>
            <person name="Parra Z.E."/>
            <person name="Pollock D.D."/>
            <person name="Ray D.A."/>
            <person name="Schein J.E."/>
            <person name="Speed T.P."/>
            <person name="Thompson K."/>
            <person name="VandeBerg J.L."/>
            <person name="Wade C.M."/>
            <person name="Walker J.A."/>
            <person name="Waters P.D."/>
            <person name="Webber C."/>
            <person name="Weidman J.R."/>
            <person name="Xie X."/>
            <person name="Zody M.C."/>
            <person name="Baldwin J."/>
            <person name="Abdouelleil A."/>
            <person name="Abdulkadir J."/>
            <person name="Abebe A."/>
            <person name="Abera B."/>
            <person name="Abreu J."/>
            <person name="Acer S.C."/>
            <person name="Aftuck L."/>
            <person name="Alexander A."/>
            <person name="An P."/>
            <person name="Anderson E."/>
            <person name="Anderson S."/>
            <person name="Arachi H."/>
            <person name="Azer M."/>
            <person name="Bachantsang P."/>
            <person name="Barry A."/>
            <person name="Bayul T."/>
            <person name="Berlin A."/>
            <person name="Bessette D."/>
            <person name="Bloom T."/>
            <person name="Bloom T."/>
            <person name="Boguslavskiy L."/>
            <person name="Bonnet C."/>
            <person name="Boukhgalter B."/>
            <person name="Bourzgui I."/>
            <person name="Brown A."/>
            <person name="Cahill P."/>
            <person name="Channer S."/>
            <person name="Cheshatsang Y."/>
            <person name="Chuda L."/>
            <person name="Citroen M."/>
            <person name="Collymore A."/>
            <person name="Cooke P."/>
            <person name="Costello M."/>
            <person name="D'Aco K."/>
            <person name="Daza R."/>
            <person name="De Haan G."/>
            <person name="DeGray S."/>
            <person name="DeMaso C."/>
            <person name="Dhargay N."/>
            <person name="Dooley K."/>
            <person name="Dooley E."/>
            <person name="Doricent M."/>
            <person name="Dorje P."/>
            <person name="Dorjee K."/>
            <person name="Dupes A."/>
            <person name="Elong R."/>
            <person name="Falk J."/>
            <person name="Farina A."/>
            <person name="Faro S."/>
            <person name="Ferguson D."/>
            <person name="Fisher S."/>
            <person name="Foley C.D."/>
            <person name="Franke A."/>
            <person name="Friedrich D."/>
            <person name="Gadbois L."/>
            <person name="Gearin G."/>
            <person name="Gearin C.R."/>
            <person name="Giannoukos G."/>
            <person name="Goode T."/>
            <person name="Graham J."/>
            <person name="Grandbois E."/>
            <person name="Grewal S."/>
            <person name="Gyaltsen K."/>
            <person name="Hafez N."/>
            <person name="Hagos B."/>
            <person name="Hall J."/>
            <person name="Henson C."/>
            <person name="Hollinger A."/>
            <person name="Honan T."/>
            <person name="Huard M.D."/>
            <person name="Hughes L."/>
            <person name="Hurhula B."/>
            <person name="Husby M.E."/>
            <person name="Kamat A."/>
            <person name="Kanga B."/>
            <person name="Kashin S."/>
            <person name="Khazanovich D."/>
            <person name="Kisner P."/>
            <person name="Lance K."/>
            <person name="Lara M."/>
            <person name="Lee W."/>
            <person name="Lennon N."/>
            <person name="Letendre F."/>
            <person name="LeVine R."/>
            <person name="Lipovsky A."/>
            <person name="Liu X."/>
            <person name="Liu J."/>
            <person name="Liu S."/>
            <person name="Lokyitsang T."/>
            <person name="Lokyitsang Y."/>
            <person name="Lubonja R."/>
            <person name="Lui A."/>
            <person name="MacDonald P."/>
            <person name="Magnisalis V."/>
            <person name="Maru K."/>
            <person name="Matthews C."/>
            <person name="McCusker W."/>
            <person name="McDonough S."/>
            <person name="Mehta T."/>
            <person name="Meldrim J."/>
            <person name="Meneus L."/>
            <person name="Mihai O."/>
            <person name="Mihalev A."/>
            <person name="Mihova T."/>
            <person name="Mittelman R."/>
            <person name="Mlenga V."/>
            <person name="Montmayeur A."/>
            <person name="Mulrain L."/>
            <person name="Navidi A."/>
            <person name="Naylor J."/>
            <person name="Negash T."/>
            <person name="Nguyen T."/>
            <person name="Nguyen N."/>
            <person name="Nicol R."/>
            <person name="Norbu C."/>
            <person name="Norbu N."/>
            <person name="Novod N."/>
            <person name="O'Neill B."/>
            <person name="Osman S."/>
            <person name="Markiewicz E."/>
            <person name="Oyono O.L."/>
            <person name="Patti C."/>
            <person name="Phunkhang P."/>
            <person name="Pierre F."/>
            <person name="Priest M."/>
            <person name="Raghuraman S."/>
            <person name="Rege F."/>
            <person name="Reyes R."/>
            <person name="Rise C."/>
            <person name="Rogov P."/>
            <person name="Ross K."/>
            <person name="Ryan E."/>
            <person name="Settipalli S."/>
            <person name="Shea T."/>
            <person name="Sherpa N."/>
            <person name="Shi L."/>
            <person name="Shih D."/>
            <person name="Sparrow T."/>
            <person name="Spaulding J."/>
            <person name="Stalker J."/>
            <person name="Stange-Thomann N."/>
            <person name="Stavropoulos S."/>
            <person name="Stone C."/>
            <person name="Strader C."/>
            <person name="Tesfaye S."/>
            <person name="Thomson T."/>
            <person name="Thoulutsang Y."/>
            <person name="Thoulutsang D."/>
            <person name="Topham K."/>
            <person name="Topping I."/>
            <person name="Tsamla T."/>
            <person name="Vassiliev H."/>
            <person name="Vo A."/>
            <person name="Wangchuk T."/>
            <person name="Wangdi T."/>
            <person name="Weiand M."/>
            <person name="Wilkinson J."/>
            <person name="Wilson A."/>
            <person name="Yadav S."/>
            <person name="Young G."/>
            <person name="Yu Q."/>
            <person name="Zembek L."/>
            <person name="Zhong D."/>
            <person name="Zimmer A."/>
            <person name="Zwirko Z."/>
            <person name="Jaffe D.B."/>
            <person name="Alvarez P."/>
            <person name="Brockman W."/>
            <person name="Butler J."/>
            <person name="Chin C."/>
            <person name="Gnerre S."/>
            <person name="MacCallum I."/>
            <person name="Graves J.A."/>
            <person name="Ponting C.P."/>
            <person name="Breen M."/>
            <person name="Samollow P.B."/>
            <person name="Lander E.S."/>
            <person name="Lindblad-Toh K."/>
        </authorList>
    </citation>
    <scope>NUCLEOTIDE SEQUENCE [LARGE SCALE GENOMIC DNA]</scope>
</reference>
<proteinExistence type="inferred from homology"/>
<dbReference type="HOGENOM" id="CLU_027074_0_2_1"/>
<dbReference type="OMA" id="FETAWEF"/>
<evidence type="ECO:0000259" key="6">
    <source>
        <dbReference type="SMART" id="SM00195"/>
    </source>
</evidence>
<feature type="region of interest" description="Disordered" evidence="5">
    <location>
        <begin position="189"/>
        <end position="226"/>
    </location>
</feature>
<dbReference type="SMART" id="SM00195">
    <property type="entry name" value="DSPc"/>
    <property type="match status" value="1"/>
</dbReference>
<dbReference type="GO" id="GO:0017017">
    <property type="term" value="F:MAP kinase tyrosine/serine/threonine phosphatase activity"/>
    <property type="evidence" value="ECO:0007669"/>
    <property type="project" value="InterPro"/>
</dbReference>
<keyword evidence="8" id="KW-1185">Reference proteome</keyword>
<evidence type="ECO:0000313" key="7">
    <source>
        <dbReference type="Ensembl" id="ENSMODP00000023720.3"/>
    </source>
</evidence>
<dbReference type="GO" id="GO:0043409">
    <property type="term" value="P:negative regulation of MAPK cascade"/>
    <property type="evidence" value="ECO:0000318"/>
    <property type="project" value="GO_Central"/>
</dbReference>
<evidence type="ECO:0000256" key="1">
    <source>
        <dbReference type="ARBA" id="ARBA00008601"/>
    </source>
</evidence>